<dbReference type="InterPro" id="IPR024479">
    <property type="entry name" value="DUF3866"/>
</dbReference>
<dbReference type="EMBL" id="AGWL01000008">
    <property type="protein sequence ID" value="EKU94639.1"/>
    <property type="molecule type" value="Genomic_DNA"/>
</dbReference>
<dbReference type="AlphaFoldDB" id="K9EBJ5"/>
<name>K9EBJ5_9ACTO</name>
<dbReference type="eggNOG" id="COG3502">
    <property type="taxonomic scope" value="Bacteria"/>
</dbReference>
<evidence type="ECO:0000313" key="1">
    <source>
        <dbReference type="EMBL" id="EKU94639.1"/>
    </source>
</evidence>
<dbReference type="STRING" id="202789.GCA_001457435_00518"/>
<dbReference type="RefSeq" id="WP_007001791.1">
    <property type="nucleotide sequence ID" value="NZ_JH992956.1"/>
</dbReference>
<dbReference type="HOGENOM" id="CLU_042007_0_0_11"/>
<dbReference type="Pfam" id="PF12982">
    <property type="entry name" value="DUF3866"/>
    <property type="match status" value="1"/>
</dbReference>
<proteinExistence type="predicted"/>
<accession>K9EBJ5</accession>
<evidence type="ECO:0008006" key="3">
    <source>
        <dbReference type="Google" id="ProtNLM"/>
    </source>
</evidence>
<organism evidence="1 2">
    <name type="scientific">Actinobaculum massiliense ACS-171-V-Col2</name>
    <dbReference type="NCBI Taxonomy" id="883066"/>
    <lineage>
        <taxon>Bacteria</taxon>
        <taxon>Bacillati</taxon>
        <taxon>Actinomycetota</taxon>
        <taxon>Actinomycetes</taxon>
        <taxon>Actinomycetales</taxon>
        <taxon>Actinomycetaceae</taxon>
        <taxon>Actinobaculum</taxon>
    </lineage>
</organism>
<comment type="caution">
    <text evidence="1">The sequence shown here is derived from an EMBL/GenBank/DDBJ whole genome shotgun (WGS) entry which is preliminary data.</text>
</comment>
<dbReference type="PATRIC" id="fig|883066.3.peg.1648"/>
<protein>
    <recommendedName>
        <fullName evidence="3">DUF3866 domain-containing protein</fullName>
    </recommendedName>
</protein>
<sequence length="370" mass="39353">MTWREGTVRALVDNWSQCVECEVELDSGGVARALAYLPMVGSPQLGDRVLLQSAALDRGLGTGGYMFICALPDRLPEPPEPQPGHIVKARYTPMQYMTLGIDEQESPYHARLRSADSIEGMPVVVADLHSALPAVVAVVRSRLPQARIAYIMDDGGALPAWFSRAAATLEERGDILGTISCGQAFGGSLETVNMHTALLAAKHVWNADLAIITQGPGNLGTDTRWGFSGTRVGDAVNAVNTLAGRAIGLLRMSSADKRERHLGLSHHSLTALSRVALTPGLCPVPDLSTGELASLVDAAARERLAAGLKLLFENPRLTRFDVPASALEEPLRSSPVQLRTMGRGLEDDPLNFLAAGAAGYAAAKMISADF</sequence>
<evidence type="ECO:0000313" key="2">
    <source>
        <dbReference type="Proteomes" id="UP000009888"/>
    </source>
</evidence>
<reference evidence="1 2" key="1">
    <citation type="submission" date="2012-09" db="EMBL/GenBank/DDBJ databases">
        <title>The Genome Sequence of Actinobaculum massiliae ACS-171-V-COL2.</title>
        <authorList>
            <consortium name="The Broad Institute Genome Sequencing Platform"/>
            <person name="Earl A."/>
            <person name="Ward D."/>
            <person name="Feldgarden M."/>
            <person name="Gevers D."/>
            <person name="Saerens B."/>
            <person name="Vaneechoutte M."/>
            <person name="Walker B."/>
            <person name="Young S.K."/>
            <person name="Zeng Q."/>
            <person name="Gargeya S."/>
            <person name="Fitzgerald M."/>
            <person name="Haas B."/>
            <person name="Abouelleil A."/>
            <person name="Alvarado L."/>
            <person name="Arachchi H.M."/>
            <person name="Berlin A."/>
            <person name="Chapman S.B."/>
            <person name="Goldberg J."/>
            <person name="Griggs A."/>
            <person name="Gujja S."/>
            <person name="Hansen M."/>
            <person name="Howarth C."/>
            <person name="Imamovic A."/>
            <person name="Larimer J."/>
            <person name="McCowen C."/>
            <person name="Montmayeur A."/>
            <person name="Murphy C."/>
            <person name="Neiman D."/>
            <person name="Pearson M."/>
            <person name="Priest M."/>
            <person name="Roberts A."/>
            <person name="Saif S."/>
            <person name="Shea T."/>
            <person name="Sisk P."/>
            <person name="Sykes S."/>
            <person name="Wortman J."/>
            <person name="Nusbaum C."/>
            <person name="Birren B."/>
        </authorList>
    </citation>
    <scope>NUCLEOTIDE SEQUENCE [LARGE SCALE GENOMIC DNA]</scope>
    <source>
        <strain evidence="2">ACS-171-V-Col2</strain>
    </source>
</reference>
<keyword evidence="2" id="KW-1185">Reference proteome</keyword>
<dbReference type="Proteomes" id="UP000009888">
    <property type="component" value="Unassembled WGS sequence"/>
</dbReference>
<gene>
    <name evidence="1" type="ORF">HMPREF9233_01586</name>
</gene>